<dbReference type="PROSITE" id="PS50253">
    <property type="entry name" value="COX3"/>
    <property type="match status" value="1"/>
</dbReference>
<evidence type="ECO:0000313" key="10">
    <source>
        <dbReference type="EMBL" id="MCA9754716.1"/>
    </source>
</evidence>
<evidence type="ECO:0000256" key="8">
    <source>
        <dbReference type="SAM" id="Phobius"/>
    </source>
</evidence>
<dbReference type="InterPro" id="IPR024791">
    <property type="entry name" value="Cyt_c/ubiquinol_Oxase_su3"/>
</dbReference>
<reference evidence="10" key="1">
    <citation type="submission" date="2020-04" db="EMBL/GenBank/DDBJ databases">
        <authorList>
            <person name="Zhang T."/>
        </authorList>
    </citation>
    <scope>NUCLEOTIDE SEQUENCE</scope>
    <source>
        <strain evidence="10">HKST-UBA02</strain>
    </source>
</reference>
<dbReference type="InterPro" id="IPR000298">
    <property type="entry name" value="Cyt_c_oxidase-like_su3"/>
</dbReference>
<dbReference type="PANTHER" id="PTHR11403:SF6">
    <property type="entry name" value="NITRIC OXIDE REDUCTASE SUBUNIT E"/>
    <property type="match status" value="1"/>
</dbReference>
<accession>A0A956SBT5</accession>
<dbReference type="EMBL" id="JAGQHS010000008">
    <property type="protein sequence ID" value="MCA9754716.1"/>
    <property type="molecule type" value="Genomic_DNA"/>
</dbReference>
<dbReference type="GO" id="GO:0005886">
    <property type="term" value="C:plasma membrane"/>
    <property type="evidence" value="ECO:0007669"/>
    <property type="project" value="UniProtKB-SubCell"/>
</dbReference>
<dbReference type="PANTHER" id="PTHR11403">
    <property type="entry name" value="CYTOCHROME C OXIDASE SUBUNIT III"/>
    <property type="match status" value="1"/>
</dbReference>
<dbReference type="SUPFAM" id="SSF81452">
    <property type="entry name" value="Cytochrome c oxidase subunit III-like"/>
    <property type="match status" value="1"/>
</dbReference>
<name>A0A956SBT5_UNCEI</name>
<feature type="region of interest" description="Disordered" evidence="7">
    <location>
        <begin position="1"/>
        <end position="59"/>
    </location>
</feature>
<evidence type="ECO:0000256" key="2">
    <source>
        <dbReference type="ARBA" id="ARBA00010581"/>
    </source>
</evidence>
<reference evidence="10" key="2">
    <citation type="journal article" date="2021" name="Microbiome">
        <title>Successional dynamics and alternative stable states in a saline activated sludge microbial community over 9 years.</title>
        <authorList>
            <person name="Wang Y."/>
            <person name="Ye J."/>
            <person name="Ju F."/>
            <person name="Liu L."/>
            <person name="Boyd J.A."/>
            <person name="Deng Y."/>
            <person name="Parks D.H."/>
            <person name="Jiang X."/>
            <person name="Yin X."/>
            <person name="Woodcroft B.J."/>
            <person name="Tyson G.W."/>
            <person name="Hugenholtz P."/>
            <person name="Polz M.F."/>
            <person name="Zhang T."/>
        </authorList>
    </citation>
    <scope>NUCLEOTIDE SEQUENCE</scope>
    <source>
        <strain evidence="10">HKST-UBA02</strain>
    </source>
</reference>
<evidence type="ECO:0000256" key="5">
    <source>
        <dbReference type="ARBA" id="ARBA00023136"/>
    </source>
</evidence>
<proteinExistence type="inferred from homology"/>
<dbReference type="Pfam" id="PF00510">
    <property type="entry name" value="COX3"/>
    <property type="match status" value="1"/>
</dbReference>
<protein>
    <submittedName>
        <fullName evidence="10">Cytochrome c oxidase subunit 3</fullName>
    </submittedName>
</protein>
<gene>
    <name evidence="10" type="ORF">KDA27_02860</name>
</gene>
<keyword evidence="5 8" id="KW-0472">Membrane</keyword>
<evidence type="ECO:0000256" key="3">
    <source>
        <dbReference type="ARBA" id="ARBA00022692"/>
    </source>
</evidence>
<feature type="transmembrane region" description="Helical" evidence="8">
    <location>
        <begin position="115"/>
        <end position="134"/>
    </location>
</feature>
<evidence type="ECO:0000259" key="9">
    <source>
        <dbReference type="PROSITE" id="PS50253"/>
    </source>
</evidence>
<comment type="subcellular location">
    <subcellularLocation>
        <location evidence="6">Cell membrane</location>
        <topology evidence="6">Multi-pass membrane protein</topology>
    </subcellularLocation>
    <subcellularLocation>
        <location evidence="1">Membrane</location>
        <topology evidence="1">Multi-pass membrane protein</topology>
    </subcellularLocation>
</comment>
<feature type="transmembrane region" description="Helical" evidence="8">
    <location>
        <begin position="71"/>
        <end position="95"/>
    </location>
</feature>
<comment type="caution">
    <text evidence="10">The sequence shown here is derived from an EMBL/GenBank/DDBJ whole genome shotgun (WGS) entry which is preliminary data.</text>
</comment>
<keyword evidence="4 8" id="KW-1133">Transmembrane helix</keyword>
<dbReference type="AlphaFoldDB" id="A0A956SBT5"/>
<evidence type="ECO:0000256" key="4">
    <source>
        <dbReference type="ARBA" id="ARBA00022989"/>
    </source>
</evidence>
<dbReference type="GO" id="GO:0019646">
    <property type="term" value="P:aerobic electron transport chain"/>
    <property type="evidence" value="ECO:0007669"/>
    <property type="project" value="InterPro"/>
</dbReference>
<feature type="domain" description="Heme-copper oxidase subunit III family profile" evidence="9">
    <location>
        <begin position="67"/>
        <end position="135"/>
    </location>
</feature>
<comment type="similarity">
    <text evidence="2 6">Belongs to the cytochrome c oxidase subunit 3 family.</text>
</comment>
<keyword evidence="3 6" id="KW-0812">Transmembrane</keyword>
<evidence type="ECO:0000256" key="1">
    <source>
        <dbReference type="ARBA" id="ARBA00004141"/>
    </source>
</evidence>
<dbReference type="Gene3D" id="1.20.120.80">
    <property type="entry name" value="Cytochrome c oxidase, subunit III, four-helix bundle"/>
    <property type="match status" value="1"/>
</dbReference>
<dbReference type="InterPro" id="IPR013833">
    <property type="entry name" value="Cyt_c_oxidase_su3_a-hlx"/>
</dbReference>
<evidence type="ECO:0000313" key="11">
    <source>
        <dbReference type="Proteomes" id="UP000739538"/>
    </source>
</evidence>
<dbReference type="Proteomes" id="UP000739538">
    <property type="component" value="Unassembled WGS sequence"/>
</dbReference>
<evidence type="ECO:0000256" key="7">
    <source>
        <dbReference type="SAM" id="MobiDB-lite"/>
    </source>
</evidence>
<organism evidence="10 11">
    <name type="scientific">Eiseniibacteriota bacterium</name>
    <dbReference type="NCBI Taxonomy" id="2212470"/>
    <lineage>
        <taxon>Bacteria</taxon>
        <taxon>Candidatus Eiseniibacteriota</taxon>
    </lineage>
</organism>
<dbReference type="InterPro" id="IPR035973">
    <property type="entry name" value="Cyt_c_oxidase_su3-like_sf"/>
</dbReference>
<sequence length="135" mass="14228">MSEGAAAEGAQMDASADESGEPAPIVGGEAMPHSGLAKGASQPQGMAAPAEAGEGHGTGHKPSNVHIFFGIYFLMTGLHGLHVIAGMGAISWVLIRTLRGDFSAEYSTPVDLVGLYWHLVDLVWIYLFPLLYLIH</sequence>
<evidence type="ECO:0000256" key="6">
    <source>
        <dbReference type="RuleBase" id="RU003376"/>
    </source>
</evidence>
<dbReference type="GO" id="GO:0004129">
    <property type="term" value="F:cytochrome-c oxidase activity"/>
    <property type="evidence" value="ECO:0007669"/>
    <property type="project" value="InterPro"/>
</dbReference>